<organism evidence="7 8">
    <name type="scientific">Limulus polyphemus</name>
    <name type="common">Atlantic horseshoe crab</name>
    <dbReference type="NCBI Taxonomy" id="6850"/>
    <lineage>
        <taxon>Eukaryota</taxon>
        <taxon>Metazoa</taxon>
        <taxon>Ecdysozoa</taxon>
        <taxon>Arthropoda</taxon>
        <taxon>Chelicerata</taxon>
        <taxon>Merostomata</taxon>
        <taxon>Xiphosura</taxon>
        <taxon>Limulidae</taxon>
        <taxon>Limulus</taxon>
    </lineage>
</organism>
<evidence type="ECO:0000313" key="7">
    <source>
        <dbReference type="Proteomes" id="UP000694941"/>
    </source>
</evidence>
<evidence type="ECO:0000313" key="8">
    <source>
        <dbReference type="RefSeq" id="XP_013788378.1"/>
    </source>
</evidence>
<evidence type="ECO:0000256" key="4">
    <source>
        <dbReference type="ARBA" id="ARBA00022833"/>
    </source>
</evidence>
<feature type="zinc finger region" description="C3H1-type" evidence="5">
    <location>
        <begin position="110"/>
        <end position="138"/>
    </location>
</feature>
<dbReference type="Gene3D" id="4.10.1000.10">
    <property type="entry name" value="Zinc finger, CCCH-type"/>
    <property type="match status" value="2"/>
</dbReference>
<reference evidence="8" key="1">
    <citation type="submission" date="2025-08" db="UniProtKB">
        <authorList>
            <consortium name="RefSeq"/>
        </authorList>
    </citation>
    <scope>IDENTIFICATION</scope>
    <source>
        <tissue evidence="8">Muscle</tissue>
    </source>
</reference>
<keyword evidence="1 5" id="KW-0479">Metal-binding</keyword>
<evidence type="ECO:0000256" key="3">
    <source>
        <dbReference type="ARBA" id="ARBA00022771"/>
    </source>
</evidence>
<dbReference type="InterPro" id="IPR036855">
    <property type="entry name" value="Znf_CCCH_sf"/>
</dbReference>
<name>A0ABM1BTI7_LIMPO</name>
<dbReference type="SUPFAM" id="SSF90229">
    <property type="entry name" value="CCCH zinc finger"/>
    <property type="match status" value="2"/>
</dbReference>
<keyword evidence="3 5" id="KW-0863">Zinc-finger</keyword>
<evidence type="ECO:0000256" key="5">
    <source>
        <dbReference type="PROSITE-ProRule" id="PRU00723"/>
    </source>
</evidence>
<evidence type="ECO:0000259" key="6">
    <source>
        <dbReference type="PROSITE" id="PS50103"/>
    </source>
</evidence>
<keyword evidence="7" id="KW-1185">Reference proteome</keyword>
<dbReference type="PANTHER" id="PTHR12547:SF18">
    <property type="entry name" value="PROTEIN TIS11"/>
    <property type="match status" value="1"/>
</dbReference>
<evidence type="ECO:0000256" key="1">
    <source>
        <dbReference type="ARBA" id="ARBA00022723"/>
    </source>
</evidence>
<dbReference type="GeneID" id="106472291"/>
<gene>
    <name evidence="8" type="primary">LOC106472291</name>
</gene>
<feature type="zinc finger region" description="C3H1-type" evidence="5">
    <location>
        <begin position="148"/>
        <end position="176"/>
    </location>
</feature>
<evidence type="ECO:0000256" key="2">
    <source>
        <dbReference type="ARBA" id="ARBA00022737"/>
    </source>
</evidence>
<dbReference type="SMART" id="SM00356">
    <property type="entry name" value="ZnF_C3H1"/>
    <property type="match status" value="2"/>
</dbReference>
<accession>A0ABM1BTI7</accession>
<proteinExistence type="predicted"/>
<dbReference type="PROSITE" id="PS50103">
    <property type="entry name" value="ZF_C3H1"/>
    <property type="match status" value="2"/>
</dbReference>
<dbReference type="RefSeq" id="XP_013788378.1">
    <property type="nucleotide sequence ID" value="XM_013932924.2"/>
</dbReference>
<dbReference type="InterPro" id="IPR000571">
    <property type="entry name" value="Znf_CCCH"/>
</dbReference>
<dbReference type="InterPro" id="IPR045877">
    <property type="entry name" value="ZFP36-like"/>
</dbReference>
<feature type="domain" description="C3H1-type" evidence="6">
    <location>
        <begin position="110"/>
        <end position="138"/>
    </location>
</feature>
<dbReference type="Proteomes" id="UP000694941">
    <property type="component" value="Unplaced"/>
</dbReference>
<sequence>MSTALVSFCDFNETFYKNNISAHKGSFPLDTRRLSSPPLCVTVSRRNSASIIPATSTPISMQQKPTSGALLPVSSPEDVISMTITEHHKLDRSLSEPVSQSKLIQANSSRYKTELCRPFEENGTCKYGDKCQFAHGFQELRTLARHPKYKTELCRTFHTTGLCPYGPRCHFIHNNDESRRYMLNLQAGMNPSKTSRAGLSLSRPKTLSLGSYSMGSAGELSPPSSLSASPTSLNSFFTDDMLGNIPSAPYTAGPTLGSTSFPFSYDFTGLISPVKQQTSASTFGGSQPSLNPIVASNVNSLGDTLPENIMYSSNPLFSLHAPPSPVDSVSSELGGSPRGAICSSPLDVSRNLSRLPIFSKLSHLDTD</sequence>
<protein>
    <submittedName>
        <fullName evidence="8">mRNA decay activator protein ZFP36L2-A-like</fullName>
    </submittedName>
</protein>
<dbReference type="PANTHER" id="PTHR12547">
    <property type="entry name" value="CCCH ZINC FINGER/TIS11-RELATED"/>
    <property type="match status" value="1"/>
</dbReference>
<keyword evidence="2" id="KW-0677">Repeat</keyword>
<keyword evidence="4 5" id="KW-0862">Zinc</keyword>
<dbReference type="Pfam" id="PF00642">
    <property type="entry name" value="zf-CCCH"/>
    <property type="match status" value="2"/>
</dbReference>
<feature type="domain" description="C3H1-type" evidence="6">
    <location>
        <begin position="148"/>
        <end position="176"/>
    </location>
</feature>